<evidence type="ECO:0000313" key="2">
    <source>
        <dbReference type="EMBL" id="KAA6440353.1"/>
    </source>
</evidence>
<reference evidence="2 3" key="1">
    <citation type="submission" date="2019-05" db="EMBL/GenBank/DDBJ databases">
        <authorList>
            <person name="Qu J.-H."/>
        </authorList>
    </citation>
    <scope>NUCLEOTIDE SEQUENCE [LARGE SCALE GENOMIC DNA]</scope>
    <source>
        <strain evidence="2 3">NS28</strain>
    </source>
</reference>
<comment type="caution">
    <text evidence="2">The sequence shown here is derived from an EMBL/GenBank/DDBJ whole genome shotgun (WGS) entry which is preliminary data.</text>
</comment>
<evidence type="ECO:0000256" key="1">
    <source>
        <dbReference type="SAM" id="SignalP"/>
    </source>
</evidence>
<accession>A0A5M8R0Z2</accession>
<organism evidence="2 3">
    <name type="scientific">Dyadobacter flavalbus</name>
    <dbReference type="NCBI Taxonomy" id="2579942"/>
    <lineage>
        <taxon>Bacteria</taxon>
        <taxon>Pseudomonadati</taxon>
        <taxon>Bacteroidota</taxon>
        <taxon>Cytophagia</taxon>
        <taxon>Cytophagales</taxon>
        <taxon>Spirosomataceae</taxon>
        <taxon>Dyadobacter</taxon>
    </lineage>
</organism>
<feature type="chain" id="PRO_5024397167" description="DUF4402 domain-containing protein" evidence="1">
    <location>
        <begin position="24"/>
        <end position="239"/>
    </location>
</feature>
<feature type="signal peptide" evidence="1">
    <location>
        <begin position="1"/>
        <end position="23"/>
    </location>
</feature>
<dbReference type="RefSeq" id="WP_139011366.1">
    <property type="nucleotide sequence ID" value="NZ_VBSN01000027.1"/>
</dbReference>
<protein>
    <recommendedName>
        <fullName evidence="4">DUF4402 domain-containing protein</fullName>
    </recommendedName>
</protein>
<keyword evidence="3" id="KW-1185">Reference proteome</keyword>
<proteinExistence type="predicted"/>
<dbReference type="EMBL" id="VBSN01000027">
    <property type="protein sequence ID" value="KAA6440353.1"/>
    <property type="molecule type" value="Genomic_DNA"/>
</dbReference>
<evidence type="ECO:0000313" key="3">
    <source>
        <dbReference type="Proteomes" id="UP000323994"/>
    </source>
</evidence>
<gene>
    <name evidence="2" type="ORF">FEM33_07040</name>
</gene>
<dbReference type="AlphaFoldDB" id="A0A5M8R0Z2"/>
<dbReference type="OrthoDB" id="963444at2"/>
<keyword evidence="1" id="KW-0732">Signal</keyword>
<sequence>MKKTFLFCSYFFAMLVFSEAAFAQFKIGNNITKVDPNASLEVEGVTNGRRFRIDKSTGQITIRDGSQGNGRVLTSDAQGRASWKLITPNSLSPFARGICDGAHTTELQDDSVQIIPYPNFRLFSGGVWILDEKGFIVGQPGNYDVRTRLEMVNSSGCTGTSLMSLSVDLVRNGVVIENSGTRDRLSPVYAENFVYNVSVPAVISSYDRVGFSIRADIKNPQPGCTTKVTAGYISLIYQN</sequence>
<name>A0A5M8R0Z2_9BACT</name>
<evidence type="ECO:0008006" key="4">
    <source>
        <dbReference type="Google" id="ProtNLM"/>
    </source>
</evidence>
<dbReference type="Proteomes" id="UP000323994">
    <property type="component" value="Unassembled WGS sequence"/>
</dbReference>